<accession>A0A7W5Z6F5</accession>
<dbReference type="EMBL" id="JACICC010000010">
    <property type="protein sequence ID" value="MBB3811061.1"/>
    <property type="molecule type" value="Genomic_DNA"/>
</dbReference>
<comment type="caution">
    <text evidence="1">The sequence shown here is derived from an EMBL/GenBank/DDBJ whole genome shotgun (WGS) entry which is preliminary data.</text>
</comment>
<proteinExistence type="predicted"/>
<reference evidence="1 2" key="1">
    <citation type="submission" date="2020-08" db="EMBL/GenBank/DDBJ databases">
        <title>Genomic Encyclopedia of Type Strains, Phase IV (KMG-IV): sequencing the most valuable type-strain genomes for metagenomic binning, comparative biology and taxonomic classification.</title>
        <authorList>
            <person name="Goeker M."/>
        </authorList>
    </citation>
    <scope>NUCLEOTIDE SEQUENCE [LARGE SCALE GENOMIC DNA]</scope>
    <source>
        <strain evidence="1 2">DSM 28760</strain>
    </source>
</reference>
<gene>
    <name evidence="1" type="ORF">FHS81_003172</name>
</gene>
<dbReference type="AlphaFoldDB" id="A0A7W5Z6F5"/>
<keyword evidence="2" id="KW-1185">Reference proteome</keyword>
<organism evidence="1 2">
    <name type="scientific">Pseudochelatococcus contaminans</name>
    <dbReference type="NCBI Taxonomy" id="1538103"/>
    <lineage>
        <taxon>Bacteria</taxon>
        <taxon>Pseudomonadati</taxon>
        <taxon>Pseudomonadota</taxon>
        <taxon>Alphaproteobacteria</taxon>
        <taxon>Hyphomicrobiales</taxon>
        <taxon>Chelatococcaceae</taxon>
        <taxon>Pseudochelatococcus</taxon>
    </lineage>
</organism>
<dbReference type="Proteomes" id="UP000537592">
    <property type="component" value="Unassembled WGS sequence"/>
</dbReference>
<evidence type="ECO:0000313" key="2">
    <source>
        <dbReference type="Proteomes" id="UP000537592"/>
    </source>
</evidence>
<evidence type="ECO:0000313" key="1">
    <source>
        <dbReference type="EMBL" id="MBB3811061.1"/>
    </source>
</evidence>
<sequence length="57" mass="6214">MRIADHAMLVHNQLALAGLQSQTCNHLSAYARMIVYASGAIRVTWPIFLPGRAAPLP</sequence>
<protein>
    <submittedName>
        <fullName evidence="1">Uncharacterized protein</fullName>
    </submittedName>
</protein>
<name>A0A7W5Z6F5_9HYPH</name>